<evidence type="ECO:0000313" key="3">
    <source>
        <dbReference type="Proteomes" id="UP001150538"/>
    </source>
</evidence>
<evidence type="ECO:0000256" key="1">
    <source>
        <dbReference type="SAM" id="MobiDB-lite"/>
    </source>
</evidence>
<gene>
    <name evidence="2" type="ORF">H4219_000062</name>
</gene>
<accession>A0A9W8A3Q2</accession>
<dbReference type="AlphaFoldDB" id="A0A9W8A3Q2"/>
<feature type="region of interest" description="Disordered" evidence="1">
    <location>
        <begin position="25"/>
        <end position="55"/>
    </location>
</feature>
<protein>
    <submittedName>
        <fullName evidence="2">Uncharacterized protein</fullName>
    </submittedName>
</protein>
<name>A0A9W8A3Q2_9FUNG</name>
<keyword evidence="3" id="KW-1185">Reference proteome</keyword>
<feature type="compositionally biased region" description="Polar residues" evidence="1">
    <location>
        <begin position="25"/>
        <end position="49"/>
    </location>
</feature>
<feature type="region of interest" description="Disordered" evidence="1">
    <location>
        <begin position="257"/>
        <end position="276"/>
    </location>
</feature>
<dbReference type="EMBL" id="JANBPU010000001">
    <property type="protein sequence ID" value="KAJ1922200.1"/>
    <property type="molecule type" value="Genomic_DNA"/>
</dbReference>
<sequence length="562" mass="63057">MSVIGDTNKAAMTSIPRCCCGQKQEQANTSASTDMPNTANQLKSPTIQPENKLEKSVEPIQPIYVLPYKLESTSPPNEPFEANEICQPAEKPQKETSAPDIQHPDYESLIIWNSPSHPGTLEHIPSKLTTNNKTQRPTDPARMKDLDTMYSEKIVEIADAYGGLTNFQNPTKKEETIEASAVVIRKDQADVKVSKETTVPTINPRLIAWGLESHIGWGVEAVGTQEQGEALPSTFTNEDLSGMDIVTILPDTPSTAFTPLPEDMSDPREKANADNTNNNKSCSSFWHLGEDYKNIIQKENDEAKGVIICNNINNKTVTWYNIKCLWKNFLYIPLSNVPEIYAEMFGFSLWIVNKNTSEYNNKLHKLAKGIKPFTTKVHCLDKNGDKKTFLNINSKYNMLIRKRMQKVLYTKGAVDLRIVNYIAATISHQPFNALSPKMLEKLWFRAFGKDISELNIISANSQKEIETCTGSADGILRSTHSWLNVIAKSIITGNKYCGKSTDQKESPFIQLFNDPGLAKCIRHLNMYDIQSLIKALPMLCNGLLSSQDHILLCNQVNFLRKH</sequence>
<feature type="compositionally biased region" description="Polar residues" evidence="1">
    <location>
        <begin position="127"/>
        <end position="137"/>
    </location>
</feature>
<feature type="region of interest" description="Disordered" evidence="1">
    <location>
        <begin position="110"/>
        <end position="142"/>
    </location>
</feature>
<evidence type="ECO:0000313" key="2">
    <source>
        <dbReference type="EMBL" id="KAJ1922200.1"/>
    </source>
</evidence>
<proteinExistence type="predicted"/>
<reference evidence="2" key="1">
    <citation type="submission" date="2022-07" db="EMBL/GenBank/DDBJ databases">
        <title>Phylogenomic reconstructions and comparative analyses of Kickxellomycotina fungi.</title>
        <authorList>
            <person name="Reynolds N.K."/>
            <person name="Stajich J.E."/>
            <person name="Barry K."/>
            <person name="Grigoriev I.V."/>
            <person name="Crous P."/>
            <person name="Smith M.E."/>
        </authorList>
    </citation>
    <scope>NUCLEOTIDE SEQUENCE</scope>
    <source>
        <strain evidence="2">NBRC 100468</strain>
    </source>
</reference>
<comment type="caution">
    <text evidence="2">The sequence shown here is derived from an EMBL/GenBank/DDBJ whole genome shotgun (WGS) entry which is preliminary data.</text>
</comment>
<dbReference type="Proteomes" id="UP001150538">
    <property type="component" value="Unassembled WGS sequence"/>
</dbReference>
<organism evidence="2 3">
    <name type="scientific">Mycoemilia scoparia</name>
    <dbReference type="NCBI Taxonomy" id="417184"/>
    <lineage>
        <taxon>Eukaryota</taxon>
        <taxon>Fungi</taxon>
        <taxon>Fungi incertae sedis</taxon>
        <taxon>Zoopagomycota</taxon>
        <taxon>Kickxellomycotina</taxon>
        <taxon>Kickxellomycetes</taxon>
        <taxon>Kickxellales</taxon>
        <taxon>Kickxellaceae</taxon>
        <taxon>Mycoemilia</taxon>
    </lineage>
</organism>